<dbReference type="Gene3D" id="1.10.260.40">
    <property type="entry name" value="lambda repressor-like DNA-binding domains"/>
    <property type="match status" value="1"/>
</dbReference>
<comment type="caution">
    <text evidence="2">The sequence shown here is derived from an EMBL/GenBank/DDBJ whole genome shotgun (WGS) entry which is preliminary data.</text>
</comment>
<dbReference type="PROSITE" id="PS50943">
    <property type="entry name" value="HTH_CROC1"/>
    <property type="match status" value="1"/>
</dbReference>
<dbReference type="Proteomes" id="UP001263246">
    <property type="component" value="Unassembled WGS sequence"/>
</dbReference>
<evidence type="ECO:0000313" key="2">
    <source>
        <dbReference type="EMBL" id="MDU8687350.1"/>
    </source>
</evidence>
<dbReference type="EMBL" id="JAWHPR010000001">
    <property type="protein sequence ID" value="MDU8687350.1"/>
    <property type="molecule type" value="Genomic_DNA"/>
</dbReference>
<proteinExistence type="predicted"/>
<dbReference type="SMART" id="SM00530">
    <property type="entry name" value="HTH_XRE"/>
    <property type="match status" value="1"/>
</dbReference>
<protein>
    <submittedName>
        <fullName evidence="2">Helix-turn-helix transcriptional regulator</fullName>
    </submittedName>
</protein>
<dbReference type="InterPro" id="IPR010982">
    <property type="entry name" value="Lambda_DNA-bd_dom_sf"/>
</dbReference>
<organism evidence="2 3">
    <name type="scientific">Faecalibacterium wellingii</name>
    <dbReference type="NCBI Taxonomy" id="2929491"/>
    <lineage>
        <taxon>Bacteria</taxon>
        <taxon>Bacillati</taxon>
        <taxon>Bacillota</taxon>
        <taxon>Clostridia</taxon>
        <taxon>Eubacteriales</taxon>
        <taxon>Oscillospiraceae</taxon>
        <taxon>Faecalibacterium</taxon>
    </lineage>
</organism>
<evidence type="ECO:0000313" key="3">
    <source>
        <dbReference type="Proteomes" id="UP001263246"/>
    </source>
</evidence>
<dbReference type="RefSeq" id="WP_249238469.1">
    <property type="nucleotide sequence ID" value="NZ_CP094473.1"/>
</dbReference>
<name>A0ABU3TVP0_9FIRM</name>
<dbReference type="Pfam" id="PF01381">
    <property type="entry name" value="HTH_3"/>
    <property type="match status" value="1"/>
</dbReference>
<feature type="domain" description="HTH cro/C1-type" evidence="1">
    <location>
        <begin position="11"/>
        <end position="65"/>
    </location>
</feature>
<dbReference type="SUPFAM" id="SSF47413">
    <property type="entry name" value="lambda repressor-like DNA-binding domains"/>
    <property type="match status" value="1"/>
</dbReference>
<sequence>MSNIEKFAPRLRTLIDESGITVRSLAKDLNVSVGVLSDWQNGNKTPRGDSIMKLTEYFGVTADYLLGLTDASTIDADIRISCDTTGLSEKAVKILSGMEKSDVEKLSKLIEFYSTIR</sequence>
<reference evidence="2 3" key="1">
    <citation type="submission" date="2023-10" db="EMBL/GenBank/DDBJ databases">
        <title>Host Genetic Regulation of Human Gut Microbial Structural Variation.</title>
        <authorList>
            <person name="Harmsen H.J.M."/>
        </authorList>
    </citation>
    <scope>NUCLEOTIDE SEQUENCE [LARGE SCALE GENOMIC DNA]</scope>
    <source>
        <strain evidence="2 3">HTF-F</strain>
    </source>
</reference>
<dbReference type="InterPro" id="IPR001387">
    <property type="entry name" value="Cro/C1-type_HTH"/>
</dbReference>
<evidence type="ECO:0000259" key="1">
    <source>
        <dbReference type="PROSITE" id="PS50943"/>
    </source>
</evidence>
<accession>A0ABU3TVP0</accession>
<dbReference type="CDD" id="cd00093">
    <property type="entry name" value="HTH_XRE"/>
    <property type="match status" value="1"/>
</dbReference>
<gene>
    <name evidence="2" type="ORF">RX402_01065</name>
</gene>
<keyword evidence="3" id="KW-1185">Reference proteome</keyword>